<dbReference type="Proteomes" id="UP000784294">
    <property type="component" value="Unassembled WGS sequence"/>
</dbReference>
<name>A0A448WET1_9PLAT</name>
<accession>A0A448WET1</accession>
<protein>
    <submittedName>
        <fullName evidence="2">Uncharacterized protein</fullName>
    </submittedName>
</protein>
<comment type="caution">
    <text evidence="2">The sequence shown here is derived from an EMBL/GenBank/DDBJ whole genome shotgun (WGS) entry which is preliminary data.</text>
</comment>
<keyword evidence="3" id="KW-1185">Reference proteome</keyword>
<evidence type="ECO:0000313" key="2">
    <source>
        <dbReference type="EMBL" id="VEL09923.1"/>
    </source>
</evidence>
<gene>
    <name evidence="2" type="ORF">PXEA_LOCUS3363</name>
</gene>
<proteinExistence type="predicted"/>
<evidence type="ECO:0000313" key="3">
    <source>
        <dbReference type="Proteomes" id="UP000784294"/>
    </source>
</evidence>
<evidence type="ECO:0000256" key="1">
    <source>
        <dbReference type="SAM" id="MobiDB-lite"/>
    </source>
</evidence>
<sequence length="85" mass="9251">MSTGLVSRLQMAGTVEAVDAFESRLDVDGEAEADEESESTGVDNGEFTGRSLIRKLDFDELTLADLASRLESGVRRARATDLERD</sequence>
<dbReference type="EMBL" id="CAAALY010007593">
    <property type="protein sequence ID" value="VEL09923.1"/>
    <property type="molecule type" value="Genomic_DNA"/>
</dbReference>
<feature type="compositionally biased region" description="Acidic residues" evidence="1">
    <location>
        <begin position="28"/>
        <end position="38"/>
    </location>
</feature>
<feature type="region of interest" description="Disordered" evidence="1">
    <location>
        <begin position="26"/>
        <end position="46"/>
    </location>
</feature>
<dbReference type="AlphaFoldDB" id="A0A448WET1"/>
<organism evidence="2 3">
    <name type="scientific">Protopolystoma xenopodis</name>
    <dbReference type="NCBI Taxonomy" id="117903"/>
    <lineage>
        <taxon>Eukaryota</taxon>
        <taxon>Metazoa</taxon>
        <taxon>Spiralia</taxon>
        <taxon>Lophotrochozoa</taxon>
        <taxon>Platyhelminthes</taxon>
        <taxon>Monogenea</taxon>
        <taxon>Polyopisthocotylea</taxon>
        <taxon>Polystomatidea</taxon>
        <taxon>Polystomatidae</taxon>
        <taxon>Protopolystoma</taxon>
    </lineage>
</organism>
<reference evidence="2" key="1">
    <citation type="submission" date="2018-11" db="EMBL/GenBank/DDBJ databases">
        <authorList>
            <consortium name="Pathogen Informatics"/>
        </authorList>
    </citation>
    <scope>NUCLEOTIDE SEQUENCE</scope>
</reference>